<evidence type="ECO:0000256" key="2">
    <source>
        <dbReference type="SAM" id="Coils"/>
    </source>
</evidence>
<evidence type="ECO:0000256" key="3">
    <source>
        <dbReference type="SAM" id="MobiDB-lite"/>
    </source>
</evidence>
<feature type="compositionally biased region" description="Basic and acidic residues" evidence="3">
    <location>
        <begin position="95"/>
        <end position="104"/>
    </location>
</feature>
<organism evidence="4 5">
    <name type="scientific">Treponema saccharophilum DSM 2985</name>
    <dbReference type="NCBI Taxonomy" id="907348"/>
    <lineage>
        <taxon>Bacteria</taxon>
        <taxon>Pseudomonadati</taxon>
        <taxon>Spirochaetota</taxon>
        <taxon>Spirochaetia</taxon>
        <taxon>Spirochaetales</taxon>
        <taxon>Treponemataceae</taxon>
        <taxon>Treponema</taxon>
    </lineage>
</organism>
<reference evidence="4 5" key="1">
    <citation type="submission" date="2011-09" db="EMBL/GenBank/DDBJ databases">
        <title>The draft genome of Treponema saccharophilum DSM 2985.</title>
        <authorList>
            <consortium name="US DOE Joint Genome Institute (JGI-PGF)"/>
            <person name="Lucas S."/>
            <person name="Copeland A."/>
            <person name="Lapidus A."/>
            <person name="Glavina del Rio T."/>
            <person name="Dalin E."/>
            <person name="Tice H."/>
            <person name="Bruce D."/>
            <person name="Goodwin L."/>
            <person name="Pitluck S."/>
            <person name="Peters L."/>
            <person name="Kyrpides N."/>
            <person name="Mavromatis K."/>
            <person name="Ivanova N."/>
            <person name="Markowitz V."/>
            <person name="Cheng J.-F."/>
            <person name="Hugenholtz P."/>
            <person name="Woyke T."/>
            <person name="Wu D."/>
            <person name="Gronow S."/>
            <person name="Wellnitz S."/>
            <person name="Brambilla E."/>
            <person name="Klenk H.-P."/>
            <person name="Eisen J.A."/>
        </authorList>
    </citation>
    <scope>NUCLEOTIDE SEQUENCE [LARGE SCALE GENOMIC DNA]</scope>
    <source>
        <strain evidence="4 5">DSM 2985</strain>
    </source>
</reference>
<accession>H7EJZ3</accession>
<dbReference type="PATRIC" id="fig|907348.3.peg.1194"/>
<keyword evidence="5" id="KW-1185">Reference proteome</keyword>
<proteinExistence type="predicted"/>
<keyword evidence="1 2" id="KW-0175">Coiled coil</keyword>
<evidence type="ECO:0000256" key="1">
    <source>
        <dbReference type="ARBA" id="ARBA00023054"/>
    </source>
</evidence>
<feature type="region of interest" description="Disordered" evidence="3">
    <location>
        <begin position="82"/>
        <end position="172"/>
    </location>
</feature>
<evidence type="ECO:0000313" key="5">
    <source>
        <dbReference type="Proteomes" id="UP000003571"/>
    </source>
</evidence>
<dbReference type="Proteomes" id="UP000003571">
    <property type="component" value="Unassembled WGS sequence"/>
</dbReference>
<feature type="compositionally biased region" description="Acidic residues" evidence="3">
    <location>
        <begin position="157"/>
        <end position="167"/>
    </location>
</feature>
<evidence type="ECO:0000313" key="4">
    <source>
        <dbReference type="EMBL" id="EIC02080.1"/>
    </source>
</evidence>
<dbReference type="RefSeq" id="WP_002703745.1">
    <property type="nucleotide sequence ID" value="NZ_AGRW01000043.1"/>
</dbReference>
<dbReference type="InterPro" id="IPR009252">
    <property type="entry name" value="Cell_div_ZapB"/>
</dbReference>
<dbReference type="GO" id="GO:0090529">
    <property type="term" value="P:cell septum assembly"/>
    <property type="evidence" value="ECO:0007669"/>
    <property type="project" value="InterPro"/>
</dbReference>
<dbReference type="STRING" id="907348.TresaDRAFT_1416"/>
<protein>
    <submittedName>
        <fullName evidence="4">Maf transcription factor</fullName>
    </submittedName>
</protein>
<dbReference type="GO" id="GO:0043093">
    <property type="term" value="P:FtsZ-dependent cytokinesis"/>
    <property type="evidence" value="ECO:0007669"/>
    <property type="project" value="InterPro"/>
</dbReference>
<comment type="caution">
    <text evidence="4">The sequence shown here is derived from an EMBL/GenBank/DDBJ whole genome shotgun (WGS) entry which is preliminary data.</text>
</comment>
<dbReference type="AlphaFoldDB" id="H7EJZ3"/>
<sequence>MISLDQVFNLEQKVESAVAKIEQMSDEIARLSAENDALRSKCAELTNALSAKTEQLSAFQTDQSKIELGIIKALEQLRNITESSAGASPAPETRPAADEEKPADEPQDESEQESESQPAEESTEEPFSDGIAEDDEETDDETDSPSEWENESQQGEENAETEDAFPTEDDRNLVLSLAQKGRTVEEIADFLGRTVGEIASITNPPSQDSGRPQFDIF</sequence>
<dbReference type="OrthoDB" id="363240at2"/>
<dbReference type="Gene3D" id="1.20.5.340">
    <property type="match status" value="1"/>
</dbReference>
<dbReference type="Pfam" id="PF06005">
    <property type="entry name" value="ZapB"/>
    <property type="match status" value="1"/>
</dbReference>
<dbReference type="EMBL" id="AGRW01000043">
    <property type="protein sequence ID" value="EIC02080.1"/>
    <property type="molecule type" value="Genomic_DNA"/>
</dbReference>
<name>H7EJZ3_9SPIR</name>
<dbReference type="GO" id="GO:0005737">
    <property type="term" value="C:cytoplasm"/>
    <property type="evidence" value="ECO:0007669"/>
    <property type="project" value="InterPro"/>
</dbReference>
<gene>
    <name evidence="4" type="ORF">TresaDRAFT_1416</name>
</gene>
<feature type="compositionally biased region" description="Acidic residues" evidence="3">
    <location>
        <begin position="121"/>
        <end position="150"/>
    </location>
</feature>
<feature type="compositionally biased region" description="Acidic residues" evidence="3">
    <location>
        <begin position="105"/>
        <end position="114"/>
    </location>
</feature>
<feature type="coiled-coil region" evidence="2">
    <location>
        <begin position="7"/>
        <end position="55"/>
    </location>
</feature>